<sequence>MLTKLLHDIVLAVVTSVVCFAMRQRNVAYLVVLLAAFLAFETLIIVTISIADSIKVFVESLKPSWLGGK</sequence>
<keyword evidence="3" id="KW-1185">Reference proteome</keyword>
<dbReference type="STRING" id="1390249.BHU72_14845"/>
<protein>
    <submittedName>
        <fullName evidence="2">Uncharacterized protein</fullName>
    </submittedName>
</protein>
<keyword evidence="1" id="KW-1133">Transmembrane helix</keyword>
<proteinExistence type="predicted"/>
<feature type="transmembrane region" description="Helical" evidence="1">
    <location>
        <begin position="29"/>
        <end position="51"/>
    </location>
</feature>
<dbReference type="EMBL" id="MJAT01000009">
    <property type="protein sequence ID" value="OEH86028.1"/>
    <property type="molecule type" value="Genomic_DNA"/>
</dbReference>
<gene>
    <name evidence="2" type="ORF">BHU72_14845</name>
</gene>
<comment type="caution">
    <text evidence="2">The sequence shown here is derived from an EMBL/GenBank/DDBJ whole genome shotgun (WGS) entry which is preliminary data.</text>
</comment>
<evidence type="ECO:0000256" key="1">
    <source>
        <dbReference type="SAM" id="Phobius"/>
    </source>
</evidence>
<keyword evidence="1" id="KW-0472">Membrane</keyword>
<accession>A0A1E5L7K7</accession>
<keyword evidence="1" id="KW-0812">Transmembrane</keyword>
<dbReference type="Proteomes" id="UP000095255">
    <property type="component" value="Unassembled WGS sequence"/>
</dbReference>
<evidence type="ECO:0000313" key="2">
    <source>
        <dbReference type="EMBL" id="OEH86028.1"/>
    </source>
</evidence>
<dbReference type="RefSeq" id="WP_069701629.1">
    <property type="nucleotide sequence ID" value="NZ_MJAT01000009.1"/>
</dbReference>
<feature type="transmembrane region" description="Helical" evidence="1">
    <location>
        <begin position="6"/>
        <end position="22"/>
    </location>
</feature>
<evidence type="ECO:0000313" key="3">
    <source>
        <dbReference type="Proteomes" id="UP000095255"/>
    </source>
</evidence>
<reference evidence="2 3" key="1">
    <citation type="submission" date="2016-09" db="EMBL/GenBank/DDBJ databases">
        <title>Desulfuribacillus arsenicus sp. nov., an obligately anaerobic, dissimilatory arsenic- and antimonate-reducing bacterium isolated from anoxic sediments.</title>
        <authorList>
            <person name="Abin C.A."/>
            <person name="Hollibaugh J.T."/>
        </authorList>
    </citation>
    <scope>NUCLEOTIDE SEQUENCE [LARGE SCALE GENOMIC DNA]</scope>
    <source>
        <strain evidence="2 3">MLFW-2</strain>
    </source>
</reference>
<organism evidence="2 3">
    <name type="scientific">Desulfuribacillus stibiiarsenatis</name>
    <dbReference type="NCBI Taxonomy" id="1390249"/>
    <lineage>
        <taxon>Bacteria</taxon>
        <taxon>Bacillati</taxon>
        <taxon>Bacillota</taxon>
        <taxon>Desulfuribacillia</taxon>
        <taxon>Desulfuribacillales</taxon>
        <taxon>Desulfuribacillaceae</taxon>
        <taxon>Desulfuribacillus</taxon>
    </lineage>
</organism>
<name>A0A1E5L7K7_9FIRM</name>
<dbReference type="AlphaFoldDB" id="A0A1E5L7K7"/>